<dbReference type="EMBL" id="QZMU01000002">
    <property type="protein sequence ID" value="RRQ19945.1"/>
    <property type="molecule type" value="Genomic_DNA"/>
</dbReference>
<dbReference type="OrthoDB" id="9789418at2"/>
<dbReference type="Proteomes" id="UP000287798">
    <property type="component" value="Unassembled WGS sequence"/>
</dbReference>
<dbReference type="Gene3D" id="3.40.1260.10">
    <property type="entry name" value="DsrEFH-like"/>
    <property type="match status" value="1"/>
</dbReference>
<name>A0A426QDV4_9GAMM</name>
<dbReference type="SUPFAM" id="SSF75169">
    <property type="entry name" value="DsrEFH-like"/>
    <property type="match status" value="1"/>
</dbReference>
<keyword evidence="2" id="KW-0808">Transferase</keyword>
<proteinExistence type="inferred from homology"/>
<evidence type="ECO:0000313" key="2">
    <source>
        <dbReference type="EMBL" id="RRQ19945.1"/>
    </source>
</evidence>
<protein>
    <submittedName>
        <fullName evidence="2">Sulfurtransferase complex subunit TusC</fullName>
    </submittedName>
</protein>
<dbReference type="Pfam" id="PF02635">
    <property type="entry name" value="DsrE"/>
    <property type="match status" value="1"/>
</dbReference>
<gene>
    <name evidence="2" type="primary">tusC</name>
    <name evidence="2" type="ORF">D6C00_14385</name>
</gene>
<dbReference type="PANTHER" id="PTHR38780:SF1">
    <property type="entry name" value="PROTEIN TUSC"/>
    <property type="match status" value="1"/>
</dbReference>
<dbReference type="InterPro" id="IPR027396">
    <property type="entry name" value="DsrEFH-like"/>
</dbReference>
<dbReference type="NCBIfam" id="TIGR03010">
    <property type="entry name" value="sulf_tusC_dsrF"/>
    <property type="match status" value="1"/>
</dbReference>
<reference evidence="2 3" key="1">
    <citation type="journal article" date="2010" name="Int. J. Syst. Evol. Microbiol.">
        <title>Thiohalobacter thiocyanaticus gen. nov., sp. nov., a moderately halophilic, sulfur-oxidizing gammaproteobacterium from hypersaline lakes, that utilizes thiocyanate.</title>
        <authorList>
            <person name="Sorokin D.Y."/>
            <person name="Kovaleva O.L."/>
            <person name="Tourova T.P."/>
            <person name="Muyzer G."/>
        </authorList>
    </citation>
    <scope>NUCLEOTIDE SEQUENCE [LARGE SCALE GENOMIC DNA]</scope>
    <source>
        <strain evidence="2 3">Hrh1</strain>
    </source>
</reference>
<accession>A0A426QDV4</accession>
<dbReference type="InterPro" id="IPR017462">
    <property type="entry name" value="Sulphur_relay_TusC/DsrF"/>
</dbReference>
<dbReference type="PANTHER" id="PTHR38780">
    <property type="entry name" value="PROTEIN TUSC"/>
    <property type="match status" value="1"/>
</dbReference>
<sequence>MENEGGIKKFMYVNRKAPYGTIYALESLEVVLIGAAFDQDVSLAFLDDGVYQLAKGQDTKGIGMKNFSPIYKVLGDYDINKLYVEKESLEARGLTLDDLQEIMYEDEDDDWEEKPSIRVVSAAELRDLMDEQDIVLSF</sequence>
<dbReference type="NCBIfam" id="NF001238">
    <property type="entry name" value="PRK00211.1"/>
    <property type="match status" value="1"/>
</dbReference>
<keyword evidence="3" id="KW-1185">Reference proteome</keyword>
<evidence type="ECO:0000256" key="1">
    <source>
        <dbReference type="ARBA" id="ARBA00005996"/>
    </source>
</evidence>
<evidence type="ECO:0000313" key="3">
    <source>
        <dbReference type="Proteomes" id="UP000287798"/>
    </source>
</evidence>
<dbReference type="InterPro" id="IPR003787">
    <property type="entry name" value="Sulphur_relay_DsrE/F-like"/>
</dbReference>
<comment type="similarity">
    <text evidence="1">Belongs to the DsrF/TusC family.</text>
</comment>
<dbReference type="RefSeq" id="WP_125182509.1">
    <property type="nucleotide sequence ID" value="NZ_QZMU01000002.1"/>
</dbReference>
<dbReference type="GO" id="GO:0016740">
    <property type="term" value="F:transferase activity"/>
    <property type="evidence" value="ECO:0007669"/>
    <property type="project" value="UniProtKB-KW"/>
</dbReference>
<comment type="caution">
    <text evidence="2">The sequence shown here is derived from an EMBL/GenBank/DDBJ whole genome shotgun (WGS) entry which is preliminary data.</text>
</comment>
<dbReference type="AlphaFoldDB" id="A0A426QDV4"/>
<organism evidence="2 3">
    <name type="scientific">Thiohalobacter thiocyanaticus</name>
    <dbReference type="NCBI Taxonomy" id="585455"/>
    <lineage>
        <taxon>Bacteria</taxon>
        <taxon>Pseudomonadati</taxon>
        <taxon>Pseudomonadota</taxon>
        <taxon>Gammaproteobacteria</taxon>
        <taxon>Thiohalobacterales</taxon>
        <taxon>Thiohalobacteraceae</taxon>
        <taxon>Thiohalobacter</taxon>
    </lineage>
</organism>